<keyword evidence="2" id="KW-1185">Reference proteome</keyword>
<dbReference type="EMBL" id="AE016827">
    <property type="protein sequence ID" value="AAU38248.1"/>
    <property type="molecule type" value="Genomic_DNA"/>
</dbReference>
<gene>
    <name evidence="1" type="ordered locus">MS1641</name>
</gene>
<dbReference type="Proteomes" id="UP000000607">
    <property type="component" value="Chromosome"/>
</dbReference>
<name>Q65S12_MANSM</name>
<evidence type="ECO:0000313" key="1">
    <source>
        <dbReference type="EMBL" id="AAU38248.1"/>
    </source>
</evidence>
<dbReference type="STRING" id="221988.MS1641"/>
<accession>Q65S12</accession>
<dbReference type="KEGG" id="msu:MS1641"/>
<protein>
    <submittedName>
        <fullName evidence="1">Uncharacterized protein</fullName>
    </submittedName>
</protein>
<sequence>MGSGYIVAKMQPLDWENIGLQICNLSEKFDRLLKSNFYCLREQNDHLVYFKTRRRN</sequence>
<evidence type="ECO:0000313" key="2">
    <source>
        <dbReference type="Proteomes" id="UP000000607"/>
    </source>
</evidence>
<organism evidence="1 2">
    <name type="scientific">Mannheimia succiniciproducens (strain KCTC 0769BP / MBEL55E)</name>
    <dbReference type="NCBI Taxonomy" id="221988"/>
    <lineage>
        <taxon>Bacteria</taxon>
        <taxon>Pseudomonadati</taxon>
        <taxon>Pseudomonadota</taxon>
        <taxon>Gammaproteobacteria</taxon>
        <taxon>Pasteurellales</taxon>
        <taxon>Pasteurellaceae</taxon>
        <taxon>Basfia</taxon>
    </lineage>
</organism>
<dbReference type="HOGENOM" id="CLU_3008973_0_0_6"/>
<dbReference type="AlphaFoldDB" id="Q65S12"/>
<reference evidence="1 2" key="1">
    <citation type="journal article" date="2004" name="Nat. Biotechnol.">
        <title>The genome sequence of the capnophilic rumen bacterium Mannheimia succiniciproducens.</title>
        <authorList>
            <person name="Hong S.H."/>
            <person name="Kim J.S."/>
            <person name="Lee S.Y."/>
            <person name="In Y.H."/>
            <person name="Choi S.S."/>
            <person name="Rih J.-K."/>
            <person name="Kim C.H."/>
            <person name="Jeong H."/>
            <person name="Hur C.G."/>
            <person name="Kim J.J."/>
        </authorList>
    </citation>
    <scope>NUCLEOTIDE SEQUENCE [LARGE SCALE GENOMIC DNA]</scope>
    <source>
        <strain evidence="2">KCTC 0769BP / MBEL55E</strain>
    </source>
</reference>
<proteinExistence type="predicted"/>